<accession>A0ACC1L2J3</accession>
<dbReference type="EMBL" id="JANBUN010001194">
    <property type="protein sequence ID" value="KAJ2799206.1"/>
    <property type="molecule type" value="Genomic_DNA"/>
</dbReference>
<name>A0ACC1L2J3_9FUNG</name>
<feature type="non-terminal residue" evidence="1">
    <location>
        <position position="1"/>
    </location>
</feature>
<sequence length="850" mass="95246">SLVGATPAQFAVADLVDEVERRNRLKILHRWLEARASEGSQDTGVYNALAKIYIDSNYDPERFLSSNRLYDPRVVGAYSEKRDPGLAFLAYSQGECDDELLRLTSDNAMFKQQARYLIKRRDLGLWAKALAGCEPHPLNQSHRRQLVDQIVSYALPDADDPEEVSVCVKAFMAANLPQELIELLERIILEPTPFSNNNNLQNLLILTAVKVDASRVADYISRLSNFDAPDIAEICLANGLHEEAFDIYKRFEVNADAIGVLIDHVGSLDRAYEYAERCDQPAVWSRLGKAQLDGLRIKEAIDSYIRADDPANYAEVTEVAARAGKFDDLVRFLLMARKKVREPAVESELLFAYAKTERLVDLEDMLRGPNIAQVQRVGDRCYDEGLFEAARLLFQSVSNWARLASTLVRLGDYQSAVDCGRKANSTAVWKDVHAACIAEKEFRLAQICGLHLIIHAEELVPMIALYESGGHVDELCALLQNGLGLERAHMGMFTELAILYCKYRPATIMDHLKLYWSRINIPKVIRACEAAHLWPELVFLYVHYDEFDNATQTIIAHSADAWEHASFKDIVVKVSNTELYYKALRMYLAEQPLLLNDLLHAMMPRVDHTRVVAMFLKSDNIPLIKQYLVAAQSTNNKAVNEALNELLIEEQDFVGLRGSIDSHDNFDGIGLAQRLEKHELLEFRRIAAHLYNQAKRWRQSLGLSKKDKLYKDAMATARLSASAEIAEDLLRYFVESGNPACFSACLFTCYDLVRSDVVMELAWRHGLANEAMPYFINLMREYQAKVDGLATEVGELKAKVERGAAAGPAAAAVGPNQLLGPAGLGNRLMLTHNGTPASTPSFTPGQPGHL</sequence>
<evidence type="ECO:0000313" key="2">
    <source>
        <dbReference type="Proteomes" id="UP001140087"/>
    </source>
</evidence>
<keyword evidence="2" id="KW-1185">Reference proteome</keyword>
<evidence type="ECO:0000313" key="1">
    <source>
        <dbReference type="EMBL" id="KAJ2799206.1"/>
    </source>
</evidence>
<dbReference type="Proteomes" id="UP001140087">
    <property type="component" value="Unassembled WGS sequence"/>
</dbReference>
<proteinExistence type="predicted"/>
<reference evidence="1" key="1">
    <citation type="submission" date="2022-07" db="EMBL/GenBank/DDBJ databases">
        <title>Phylogenomic reconstructions and comparative analyses of Kickxellomycotina fungi.</title>
        <authorList>
            <person name="Reynolds N.K."/>
            <person name="Stajich J.E."/>
            <person name="Barry K."/>
            <person name="Grigoriev I.V."/>
            <person name="Crous P."/>
            <person name="Smith M.E."/>
        </authorList>
    </citation>
    <scope>NUCLEOTIDE SEQUENCE</scope>
    <source>
        <strain evidence="1">BCRC 34780</strain>
    </source>
</reference>
<organism evidence="1 2">
    <name type="scientific">Coemansia helicoidea</name>
    <dbReference type="NCBI Taxonomy" id="1286919"/>
    <lineage>
        <taxon>Eukaryota</taxon>
        <taxon>Fungi</taxon>
        <taxon>Fungi incertae sedis</taxon>
        <taxon>Zoopagomycota</taxon>
        <taxon>Kickxellomycotina</taxon>
        <taxon>Kickxellomycetes</taxon>
        <taxon>Kickxellales</taxon>
        <taxon>Kickxellaceae</taxon>
        <taxon>Coemansia</taxon>
    </lineage>
</organism>
<protein>
    <submittedName>
        <fullName evidence="1">Clathrin heavy chain</fullName>
    </submittedName>
</protein>
<comment type="caution">
    <text evidence="1">The sequence shown here is derived from an EMBL/GenBank/DDBJ whole genome shotgun (WGS) entry which is preliminary data.</text>
</comment>
<gene>
    <name evidence="1" type="primary">CHC1_1</name>
    <name evidence="1" type="ORF">H4R21_003631</name>
</gene>